<dbReference type="RefSeq" id="WP_004043516.1">
    <property type="nucleotide sequence ID" value="NC_013967.1"/>
</dbReference>
<dbReference type="Gene3D" id="2.60.120.10">
    <property type="entry name" value="Jelly Rolls"/>
    <property type="match status" value="1"/>
</dbReference>
<dbReference type="Gene3D" id="3.40.50.720">
    <property type="entry name" value="NAD(P)-binding Rossmann-like Domain"/>
    <property type="match status" value="1"/>
</dbReference>
<dbReference type="Proteomes" id="UP000011532">
    <property type="component" value="Unassembled WGS sequence"/>
</dbReference>
<organism evidence="1 2">
    <name type="scientific">Haloferax volcanii (strain ATCC 29605 / DSM 3757 / JCM 8879 / NBRC 14742 / NCIMB 2012 / VKM B-1768 / DS2)</name>
    <name type="common">Halobacterium volcanii</name>
    <dbReference type="NCBI Taxonomy" id="309800"/>
    <lineage>
        <taxon>Archaea</taxon>
        <taxon>Methanobacteriati</taxon>
        <taxon>Methanobacteriota</taxon>
        <taxon>Stenosarchaea group</taxon>
        <taxon>Halobacteria</taxon>
        <taxon>Halobacteriales</taxon>
        <taxon>Haloferacaceae</taxon>
        <taxon>Haloferax</taxon>
    </lineage>
</organism>
<evidence type="ECO:0000313" key="2">
    <source>
        <dbReference type="Proteomes" id="UP000011532"/>
    </source>
</evidence>
<dbReference type="InterPro" id="IPR036291">
    <property type="entry name" value="NAD(P)-bd_dom_sf"/>
</dbReference>
<dbReference type="EMBL" id="AOHU01000090">
    <property type="protein sequence ID" value="ELY28342.1"/>
    <property type="molecule type" value="Genomic_DNA"/>
</dbReference>
<dbReference type="AlphaFoldDB" id="A0A384KIW3"/>
<sequence length="80" mass="8277">MDITEGCANPSVEGPEEYFTGDARLDPLFDSQSEARAAAASVTFEPGARTAWQALDAIDVDAGDRVLIHAAAGGVGHFAV</sequence>
<dbReference type="InterPro" id="IPR014710">
    <property type="entry name" value="RmlC-like_jellyroll"/>
</dbReference>
<dbReference type="GeneID" id="70359523"/>
<dbReference type="SUPFAM" id="SSF51735">
    <property type="entry name" value="NAD(P)-binding Rossmann-fold domains"/>
    <property type="match status" value="1"/>
</dbReference>
<evidence type="ECO:0000313" key="1">
    <source>
        <dbReference type="EMBL" id="ELY28342.1"/>
    </source>
</evidence>
<proteinExistence type="predicted"/>
<comment type="caution">
    <text evidence="1">The sequence shown here is derived from an EMBL/GenBank/DDBJ whole genome shotgun (WGS) entry which is preliminary data.</text>
</comment>
<accession>A0A384KIW3</accession>
<gene>
    <name evidence="1" type="ORF">C498_11631</name>
</gene>
<reference evidence="2" key="1">
    <citation type="submission" date="2012-11" db="EMBL/GenBank/DDBJ databases">
        <authorList>
            <person name="Becker E.A."/>
            <person name="Seitzer P."/>
            <person name="Tritt A."/>
            <person name="Larsen D."/>
            <person name="Yao A."/>
            <person name="Wu D."/>
            <person name="Darling A."/>
            <person name="Eisen J.A."/>
            <person name="Facciotti M.T."/>
        </authorList>
    </citation>
    <scope>NUCLEOTIDE SEQUENCE [LARGE SCALE GENOMIC DNA]</scope>
    <source>
        <strain evidence="2">ATCC 29605 / DSM 3757 / JCM 8879 / NBRC 14742 / NCIMB 2012 / VKM B-1768 / DS2</strain>
    </source>
</reference>
<name>A0A384KIW3_HALVD</name>
<protein>
    <submittedName>
        <fullName evidence="1">Transcriptional regulator</fullName>
    </submittedName>
</protein>
<reference evidence="1 2" key="2">
    <citation type="journal article" date="2014" name="PLoS Genet.">
        <title>Phylogenetically driven sequencing of extremely halophilic archaea reveals strategies for static and dynamic osmo-response.</title>
        <authorList>
            <person name="Becker E.A."/>
            <person name="Seitzer P.M."/>
            <person name="Tritt A."/>
            <person name="Larsen D."/>
            <person name="Krusor M."/>
            <person name="Yao A.I."/>
            <person name="Wu D."/>
            <person name="Madern D."/>
            <person name="Eisen J.A."/>
            <person name="Darling A.E."/>
            <person name="Facciotti M.T."/>
        </authorList>
    </citation>
    <scope>NUCLEOTIDE SEQUENCE [LARGE SCALE GENOMIC DNA]</scope>
    <source>
        <strain evidence="2">ATCC 29605 / DSM 3757 / JCM 8879 / NBRC 14742 / NCIMB 2012 / VKM B-1768 / DS2</strain>
    </source>
</reference>
<dbReference type="KEGG" id="hvo:HVO_1420"/>